<dbReference type="RefSeq" id="WP_084660901.1">
    <property type="nucleotide sequence ID" value="NZ_FWWY01000001.1"/>
</dbReference>
<proteinExistence type="predicted"/>
<dbReference type="PANTHER" id="PTHR42736">
    <property type="entry name" value="PROTEIN-GLUTAMINE GAMMA-GLUTAMYLTRANSFERASE"/>
    <property type="match status" value="1"/>
</dbReference>
<feature type="transmembrane region" description="Helical" evidence="1">
    <location>
        <begin position="129"/>
        <end position="149"/>
    </location>
</feature>
<sequence>MISHKSQIVLRGIWMSALFWPYTHGGGFHDAALLALTPLWLSFGDLWSSWILRWTTWIVMMVAELTLEWASLPSLRHVFITFSRSVLVLHQLSFTNWNQISAHIATPLLLIGALLGWHVFRQANNSRRIATLLVIGIAALAVNHVFWQLPAEHPLFAYAAIGLLLLSSHHVLAPLSRQGSSSIMASVVAALTIFVPLSLGWAGTPRPGHASLGFLGGNLQDLRFLTGTGATTGYSEGINHIGHSIVPNYNPVMIVHSKSPHYWQAEIFNTFTGKEWTNPGSNAVQITPEDSGIPLFSLPFDTSEVSTTTDTITFQAVNGHPFRTLFYPGVPLSFGYTPSSLVLYPNKEHFVSNAISTYRVTSIIPHFNAALLNHVTFGEYPTPPLSQDLQIPSNLSPRVGQLANQITQHASGPWQAALDIKHYLDTHYGYSFHVTPTQHNVVNHFLFNDKVGYCDQFSTAFIMMARSIGIPARWVAGYAPGQYNAHDHGYLVRAIDAHSWAQIYIAPFGWIPIDPTPGFNIPDLSVPKTSSSSSSQTSLSIPVTLAVPKVHYNPPPGVSEHILKTPTAKSAHRVHPSRRFLPVRNILGFLLLPLVILIAVFGIRKRKYWLAREPQSQAVSLWRQIKWWTHFRMRVPTKTLTPREWLALWQAEMTSDVRESRQLVQYLERGLYGPDSWSLDDAHQAQHLWKRLRFAIKKSSSRSQAS</sequence>
<gene>
    <name evidence="3" type="ORF">SAMN00768000_0853</name>
</gene>
<feature type="transmembrane region" description="Helical" evidence="1">
    <location>
        <begin position="12"/>
        <end position="41"/>
    </location>
</feature>
<feature type="transmembrane region" description="Helical" evidence="1">
    <location>
        <begin position="47"/>
        <end position="67"/>
    </location>
</feature>
<keyword evidence="4" id="KW-1185">Reference proteome</keyword>
<protein>
    <submittedName>
        <fullName evidence="3">Transglutaminase-like superfamily protein</fullName>
    </submittedName>
</protein>
<dbReference type="AlphaFoldDB" id="A0A1W1WB65"/>
<dbReference type="EMBL" id="FWWY01000001">
    <property type="protein sequence ID" value="SMC02993.1"/>
    <property type="molecule type" value="Genomic_DNA"/>
</dbReference>
<dbReference type="PANTHER" id="PTHR42736:SF1">
    <property type="entry name" value="PROTEIN-GLUTAMINE GAMMA-GLUTAMYLTRANSFERASE"/>
    <property type="match status" value="1"/>
</dbReference>
<name>A0A1W1WB65_SULTA</name>
<organism evidence="3 4">
    <name type="scientific">Sulfobacillus thermosulfidooxidans (strain DSM 9293 / VKM B-1269 / AT-1)</name>
    <dbReference type="NCBI Taxonomy" id="929705"/>
    <lineage>
        <taxon>Bacteria</taxon>
        <taxon>Bacillati</taxon>
        <taxon>Bacillota</taxon>
        <taxon>Clostridia</taxon>
        <taxon>Eubacteriales</taxon>
        <taxon>Clostridiales Family XVII. Incertae Sedis</taxon>
        <taxon>Sulfobacillus</taxon>
    </lineage>
</organism>
<feature type="transmembrane region" description="Helical" evidence="1">
    <location>
        <begin position="155"/>
        <end position="175"/>
    </location>
</feature>
<feature type="transmembrane region" description="Helical" evidence="1">
    <location>
        <begin position="182"/>
        <end position="202"/>
    </location>
</feature>
<feature type="transmembrane region" description="Helical" evidence="1">
    <location>
        <begin position="586"/>
        <end position="603"/>
    </location>
</feature>
<evidence type="ECO:0000259" key="2">
    <source>
        <dbReference type="SMART" id="SM00460"/>
    </source>
</evidence>
<evidence type="ECO:0000313" key="3">
    <source>
        <dbReference type="EMBL" id="SMC02993.1"/>
    </source>
</evidence>
<accession>A0A1W1WB65</accession>
<dbReference type="STRING" id="28034.BFX07_05845"/>
<evidence type="ECO:0000256" key="1">
    <source>
        <dbReference type="SAM" id="Phobius"/>
    </source>
</evidence>
<feature type="domain" description="Transglutaminase-like" evidence="2">
    <location>
        <begin position="446"/>
        <end position="517"/>
    </location>
</feature>
<reference evidence="4" key="1">
    <citation type="submission" date="2017-04" db="EMBL/GenBank/DDBJ databases">
        <authorList>
            <person name="Varghese N."/>
            <person name="Submissions S."/>
        </authorList>
    </citation>
    <scope>NUCLEOTIDE SEQUENCE [LARGE SCALE GENOMIC DNA]</scope>
    <source>
        <strain evidence="4">DSM 9293</strain>
    </source>
</reference>
<dbReference type="SMART" id="SM00460">
    <property type="entry name" value="TGc"/>
    <property type="match status" value="1"/>
</dbReference>
<keyword evidence="1" id="KW-0812">Transmembrane</keyword>
<keyword evidence="1" id="KW-1133">Transmembrane helix</keyword>
<dbReference type="SUPFAM" id="SSF54001">
    <property type="entry name" value="Cysteine proteinases"/>
    <property type="match status" value="1"/>
</dbReference>
<dbReference type="InterPro" id="IPR002931">
    <property type="entry name" value="Transglutaminase-like"/>
</dbReference>
<dbReference type="InterPro" id="IPR052901">
    <property type="entry name" value="Bact_TGase-like"/>
</dbReference>
<dbReference type="OrthoDB" id="9804872at2"/>
<evidence type="ECO:0000313" key="4">
    <source>
        <dbReference type="Proteomes" id="UP000192660"/>
    </source>
</evidence>
<dbReference type="Pfam" id="PF01841">
    <property type="entry name" value="Transglut_core"/>
    <property type="match status" value="1"/>
</dbReference>
<dbReference type="Proteomes" id="UP000192660">
    <property type="component" value="Unassembled WGS sequence"/>
</dbReference>
<dbReference type="InterPro" id="IPR038765">
    <property type="entry name" value="Papain-like_cys_pep_sf"/>
</dbReference>
<keyword evidence="1" id="KW-0472">Membrane</keyword>
<dbReference type="Gene3D" id="3.10.620.30">
    <property type="match status" value="1"/>
</dbReference>